<name>A0ABW5Q297_9BACI</name>
<evidence type="ECO:0000313" key="4">
    <source>
        <dbReference type="Proteomes" id="UP001597451"/>
    </source>
</evidence>
<keyword evidence="4" id="KW-1185">Reference proteome</keyword>
<evidence type="ECO:0000259" key="2">
    <source>
        <dbReference type="Pfam" id="PF01970"/>
    </source>
</evidence>
<feature type="transmembrane region" description="Helical" evidence="1">
    <location>
        <begin position="136"/>
        <end position="156"/>
    </location>
</feature>
<feature type="transmembrane region" description="Helical" evidence="1">
    <location>
        <begin position="392"/>
        <end position="409"/>
    </location>
</feature>
<feature type="transmembrane region" description="Helical" evidence="1">
    <location>
        <begin position="464"/>
        <end position="486"/>
    </location>
</feature>
<sequence length="506" mass="53602">MFETILDGFSLMFGLESMLIILGGVILGLIFGSIPGLTATMAVAICLPISFGMGPSNGMALLMGLYIGGVSGGMIPAILLKLPGTPSSISTTFDGYPMAQNGLAGRAFGLSIMFSFLGGLLSILILVLVSPPLAKFALNFGPFEYFAITVFALTLISSLSEGSMVKGLISALIGITFAFVGAAPIDSFPRYTFGFQALDAGFNLLPVLIGLFAISEMLKVMEERKKNKVNEEKIHDYKIKGLGFPPVTFIKQAWNFLRSSAIGTGIGILPGIGGGTANIIAYVTAKRQSKHPEKFGKGIDDGVVASESANNAAVGGALVPLISLGIPGDTVTAMLLGGLVIHGLQPGPMLFEQNGPIVYGIFAALIIANIFMLLFLYLGMRGFVRLLSIPRHYLYPIIIALCVVGAFGVNNRLFDAYALLFFGIIGYVMLKTKFPLTPLILGFILGPILEVNLRRGLQLTGGDFIPFLTSPIAATFLIIAVLSMAFSAYKTHKVKKEEADSNSLAS</sequence>
<accession>A0ABW5Q297</accession>
<keyword evidence="1" id="KW-0472">Membrane</keyword>
<dbReference type="RefSeq" id="WP_379562283.1">
    <property type="nucleotide sequence ID" value="NZ_CP085256.1"/>
</dbReference>
<feature type="transmembrane region" description="Helical" evidence="1">
    <location>
        <begin position="20"/>
        <end position="47"/>
    </location>
</feature>
<comment type="caution">
    <text evidence="3">The sequence shown here is derived from an EMBL/GenBank/DDBJ whole genome shotgun (WGS) entry which is preliminary data.</text>
</comment>
<organism evidence="3 4">
    <name type="scientific">Oceanobacillus kapialis</name>
    <dbReference type="NCBI Taxonomy" id="481353"/>
    <lineage>
        <taxon>Bacteria</taxon>
        <taxon>Bacillati</taxon>
        <taxon>Bacillota</taxon>
        <taxon>Bacilli</taxon>
        <taxon>Bacillales</taxon>
        <taxon>Bacillaceae</taxon>
        <taxon>Oceanobacillus</taxon>
    </lineage>
</organism>
<dbReference type="PANTHER" id="PTHR35342">
    <property type="entry name" value="TRICARBOXYLIC TRANSPORT PROTEIN"/>
    <property type="match status" value="1"/>
</dbReference>
<feature type="transmembrane region" description="Helical" evidence="1">
    <location>
        <begin position="261"/>
        <end position="285"/>
    </location>
</feature>
<feature type="transmembrane region" description="Helical" evidence="1">
    <location>
        <begin position="59"/>
        <end position="80"/>
    </location>
</feature>
<feature type="transmembrane region" description="Helical" evidence="1">
    <location>
        <begin position="168"/>
        <end position="185"/>
    </location>
</feature>
<dbReference type="Proteomes" id="UP001597451">
    <property type="component" value="Unassembled WGS sequence"/>
</dbReference>
<feature type="transmembrane region" description="Helical" evidence="1">
    <location>
        <begin position="416"/>
        <end position="444"/>
    </location>
</feature>
<proteinExistence type="predicted"/>
<feature type="transmembrane region" description="Helical" evidence="1">
    <location>
        <begin position="357"/>
        <end position="380"/>
    </location>
</feature>
<keyword evidence="1" id="KW-1133">Transmembrane helix</keyword>
<evidence type="ECO:0000313" key="3">
    <source>
        <dbReference type="EMBL" id="MFD2629491.1"/>
    </source>
</evidence>
<reference evidence="4" key="1">
    <citation type="journal article" date="2019" name="Int. J. Syst. Evol. Microbiol.">
        <title>The Global Catalogue of Microorganisms (GCM) 10K type strain sequencing project: providing services to taxonomists for standard genome sequencing and annotation.</title>
        <authorList>
            <consortium name="The Broad Institute Genomics Platform"/>
            <consortium name="The Broad Institute Genome Sequencing Center for Infectious Disease"/>
            <person name="Wu L."/>
            <person name="Ma J."/>
        </authorList>
    </citation>
    <scope>NUCLEOTIDE SEQUENCE [LARGE SCALE GENOMIC DNA]</scope>
    <source>
        <strain evidence="4">TISTR 1858</strain>
    </source>
</reference>
<protein>
    <submittedName>
        <fullName evidence="3">Tripartite tricarboxylate transporter permease</fullName>
    </submittedName>
</protein>
<feature type="transmembrane region" description="Helical" evidence="1">
    <location>
        <begin position="107"/>
        <end position="129"/>
    </location>
</feature>
<keyword evidence="1" id="KW-0812">Transmembrane</keyword>
<dbReference type="EMBL" id="JBHUMX010000036">
    <property type="protein sequence ID" value="MFD2629491.1"/>
    <property type="molecule type" value="Genomic_DNA"/>
</dbReference>
<dbReference type="Pfam" id="PF01970">
    <property type="entry name" value="TctA"/>
    <property type="match status" value="1"/>
</dbReference>
<evidence type="ECO:0000256" key="1">
    <source>
        <dbReference type="SAM" id="Phobius"/>
    </source>
</evidence>
<dbReference type="InterPro" id="IPR002823">
    <property type="entry name" value="DUF112_TM"/>
</dbReference>
<dbReference type="PANTHER" id="PTHR35342:SF5">
    <property type="entry name" value="TRICARBOXYLIC TRANSPORT PROTEIN"/>
    <property type="match status" value="1"/>
</dbReference>
<feature type="domain" description="DUF112" evidence="2">
    <location>
        <begin position="19"/>
        <end position="441"/>
    </location>
</feature>
<gene>
    <name evidence="3" type="ORF">ACFSUN_11935</name>
</gene>
<feature type="transmembrane region" description="Helical" evidence="1">
    <location>
        <begin position="197"/>
        <end position="215"/>
    </location>
</feature>